<dbReference type="EMBL" id="CCYD01000288">
    <property type="protein sequence ID" value="CEG37567.1"/>
    <property type="molecule type" value="Genomic_DNA"/>
</dbReference>
<dbReference type="RefSeq" id="XP_024573936.1">
    <property type="nucleotide sequence ID" value="XM_024722906.1"/>
</dbReference>
<evidence type="ECO:0000313" key="2">
    <source>
        <dbReference type="Proteomes" id="UP000054928"/>
    </source>
</evidence>
<dbReference type="GeneID" id="36400402"/>
<dbReference type="Proteomes" id="UP000054928">
    <property type="component" value="Unassembled WGS sequence"/>
</dbReference>
<name>A0A0P1A9T6_PLAHL</name>
<protein>
    <submittedName>
        <fullName evidence="1">Uncharacterized protein</fullName>
    </submittedName>
</protein>
<dbReference type="AlphaFoldDB" id="A0A0P1A9T6"/>
<proteinExistence type="predicted"/>
<organism evidence="1 2">
    <name type="scientific">Plasmopara halstedii</name>
    <name type="common">Downy mildew of sunflower</name>
    <dbReference type="NCBI Taxonomy" id="4781"/>
    <lineage>
        <taxon>Eukaryota</taxon>
        <taxon>Sar</taxon>
        <taxon>Stramenopiles</taxon>
        <taxon>Oomycota</taxon>
        <taxon>Peronosporomycetes</taxon>
        <taxon>Peronosporales</taxon>
        <taxon>Peronosporaceae</taxon>
        <taxon>Plasmopara</taxon>
    </lineage>
</organism>
<reference evidence="2" key="1">
    <citation type="submission" date="2014-09" db="EMBL/GenBank/DDBJ databases">
        <authorList>
            <person name="Sharma Rahul"/>
            <person name="Thines Marco"/>
        </authorList>
    </citation>
    <scope>NUCLEOTIDE SEQUENCE [LARGE SCALE GENOMIC DNA]</scope>
</reference>
<sequence length="99" mass="10809">MGGGQRLFIDAYIDADSAEPVECAYDVSERVGFDADQESGNDSEAEIPIQPSAAIACCIQLAEFIAHHSNCDKETRALAKVAKFVRNECIQRRTQTTIS</sequence>
<evidence type="ECO:0000313" key="1">
    <source>
        <dbReference type="EMBL" id="CEG37567.1"/>
    </source>
</evidence>
<keyword evidence="2" id="KW-1185">Reference proteome</keyword>
<accession>A0A0P1A9T6</accession>